<keyword evidence="2" id="KW-0596">Phosphopantetheine</keyword>
<dbReference type="Gene3D" id="3.40.50.12780">
    <property type="entry name" value="N-terminal domain of ligase-like"/>
    <property type="match status" value="1"/>
</dbReference>
<dbReference type="InterPro" id="IPR025110">
    <property type="entry name" value="AMP-bd_C"/>
</dbReference>
<dbReference type="Gene3D" id="3.20.20.30">
    <property type="entry name" value="Luciferase-like domain"/>
    <property type="match status" value="1"/>
</dbReference>
<dbReference type="InterPro" id="IPR009081">
    <property type="entry name" value="PP-bd_ACP"/>
</dbReference>
<dbReference type="InterPro" id="IPR045851">
    <property type="entry name" value="AMP-bd_C_sf"/>
</dbReference>
<dbReference type="Pfam" id="PF00550">
    <property type="entry name" value="PP-binding"/>
    <property type="match status" value="1"/>
</dbReference>
<dbReference type="Gene3D" id="1.10.10.1830">
    <property type="entry name" value="Non-ribosomal peptide synthase, adenylation domain"/>
    <property type="match status" value="1"/>
</dbReference>
<dbReference type="FunFam" id="3.30.300.30:FF:000010">
    <property type="entry name" value="Enterobactin synthetase component F"/>
    <property type="match status" value="1"/>
</dbReference>
<dbReference type="PROSITE" id="PS00455">
    <property type="entry name" value="AMP_BINDING"/>
    <property type="match status" value="1"/>
</dbReference>
<evidence type="ECO:0000256" key="1">
    <source>
        <dbReference type="ARBA" id="ARBA00001957"/>
    </source>
</evidence>
<dbReference type="InterPro" id="IPR011251">
    <property type="entry name" value="Luciferase-like_dom"/>
</dbReference>
<dbReference type="InterPro" id="IPR024011">
    <property type="entry name" value="Biosynth_lucif-like_mOase_dom"/>
</dbReference>
<organism evidence="5 6">
    <name type="scientific">Pseudoalteromonas holothuriae</name>
    <dbReference type="NCBI Taxonomy" id="2963714"/>
    <lineage>
        <taxon>Bacteria</taxon>
        <taxon>Pseudomonadati</taxon>
        <taxon>Pseudomonadota</taxon>
        <taxon>Gammaproteobacteria</taxon>
        <taxon>Alteromonadales</taxon>
        <taxon>Pseudoalteromonadaceae</taxon>
        <taxon>Pseudoalteromonas</taxon>
    </lineage>
</organism>
<protein>
    <submittedName>
        <fullName evidence="5">D-alanine--D-alanyl carrier protein ligase</fullName>
        <ecNumber evidence="5">6.2.1.54</ecNumber>
    </submittedName>
</protein>
<dbReference type="InterPro" id="IPR042099">
    <property type="entry name" value="ANL_N_sf"/>
</dbReference>
<dbReference type="Gene3D" id="3.40.50.980">
    <property type="match status" value="2"/>
</dbReference>
<accession>A0A9W4QYT8</accession>
<dbReference type="GO" id="GO:0031177">
    <property type="term" value="F:phosphopantetheine binding"/>
    <property type="evidence" value="ECO:0007669"/>
    <property type="project" value="TreeGrafter"/>
</dbReference>
<dbReference type="SUPFAM" id="SSF51679">
    <property type="entry name" value="Bacterial luciferase-like"/>
    <property type="match status" value="1"/>
</dbReference>
<dbReference type="GO" id="GO:0043041">
    <property type="term" value="P:amino acid activation for nonribosomal peptide biosynthetic process"/>
    <property type="evidence" value="ECO:0007669"/>
    <property type="project" value="TreeGrafter"/>
</dbReference>
<proteinExistence type="predicted"/>
<name>A0A9W4QYT8_9GAMM</name>
<dbReference type="InterPro" id="IPR036661">
    <property type="entry name" value="Luciferase-like_sf"/>
</dbReference>
<dbReference type="Gene3D" id="3.30.559.30">
    <property type="entry name" value="Nonribosomal peptide synthetase, condensation domain"/>
    <property type="match status" value="1"/>
</dbReference>
<dbReference type="SUPFAM" id="SSF52777">
    <property type="entry name" value="CoA-dependent acyltransferases"/>
    <property type="match status" value="2"/>
</dbReference>
<comment type="cofactor">
    <cofactor evidence="1">
        <name>pantetheine 4'-phosphate</name>
        <dbReference type="ChEBI" id="CHEBI:47942"/>
    </cofactor>
</comment>
<dbReference type="Gene3D" id="3.30.559.10">
    <property type="entry name" value="Chloramphenicol acetyltransferase-like domain"/>
    <property type="match status" value="1"/>
</dbReference>
<dbReference type="InterPro" id="IPR000873">
    <property type="entry name" value="AMP-dep_synth/lig_dom"/>
</dbReference>
<gene>
    <name evidence="5" type="primary">dltA_6</name>
    <name evidence="5" type="ORF">PSECIP111854_02282</name>
</gene>
<dbReference type="FunFam" id="3.40.50.980:FF:000001">
    <property type="entry name" value="Non-ribosomal peptide synthetase"/>
    <property type="match status" value="1"/>
</dbReference>
<dbReference type="InterPro" id="IPR006162">
    <property type="entry name" value="Ppantetheine_attach_site"/>
</dbReference>
<dbReference type="PANTHER" id="PTHR45527">
    <property type="entry name" value="NONRIBOSOMAL PEPTIDE SYNTHETASE"/>
    <property type="match status" value="1"/>
</dbReference>
<dbReference type="InterPro" id="IPR044894">
    <property type="entry name" value="TubC_N_sf"/>
</dbReference>
<keyword evidence="3" id="KW-0597">Phosphoprotein</keyword>
<sequence>MNVSAFLISLYKKNIVITLVDGALKVQCPDGELTADIIAQLKQRKPEIIEFLAQQKNGSERTQQPVSAIPKSTADNGSITASFAQQRLWFIDQLQQGSAEYNLPTPIRIKGPFNQQAAQVALIKIIERHQSLRTVFRAVEGEPKQYVLSNFSFTLNQVDLSAFDVSSQQQQLSEILAQDAATLFDLEHDLMLRASWLKLAESEGVLLFNMHHIATDGWSISLLLKEFIAFYQAQMNNTEADLPALSIQYVDYAAWQSSTDAREALVKQKDYWQIQLKDIPVLHALPTDHVRPATADYQGAIVKFQLDKEIAERAQAFAIKHQLTPFMLLQGVFALLIAKHSHSHDIVLGTPMANRTRAELANLIGYFVNTLVLRINTEHNSIHSYFEHVKAVNLGMQDNQDVPFEQLVEMSQVPRDPAIAPLFQLMFSMNTNSQVALSIENLSLTPMVAAQPVAKYDLDLSAQVNDDGIEFQWLYSKSLFEKSYIETLASQYATLLDNLLSAQHDSIEQLTCISEVERDELITTYNQTTESYQSDVLVHALIAQQAARQPHKDALIFNGQRVSYETLEQRTNQLARLIQSSHAVNKGRIGVCLPRSPEMLVAMLAILKSGSAYVPLDPSFPAKRLQATLHQAQCSLLITVKSIASFLEPAGLPNMLLLDSNEVSEQLSRCSNTSFNEVDVAADDLSYVIFTSGSTGAPKGVMIEHQNLLGFFHAMNQSIGNQEEATWLAMTSISFDISILELLWTLSNGQTVVLAPDRIVHTEESKPLDFSLFYFAADPVSGHNKYNLLLKGAKFADDNDFTGVWVPERHFHEFGDQFPNPSVAAAAVAATTSRIRIRSGSVVLPLHDPIRVAEDWSMVDNLSAGRVELSIASGWHPNDFVFFPDDFSLRHQVMRDKLVELDNLWQGKSLMRRNGIGQNIEVSLHPHPIQTSLPTWITAAGNPETFVYAGSIGANILTHLLGQSLDELAQKIRLYRDTLAQHGFDPSKGKVALMIHTFIGESHEQVSNLVEQPFKNYLKHSIGLMKPLAQELGLDINSDLDAVIDVGYQRLFTQSGLFGTVESVAEQLDKITQIGVDECACLIDFGIDHDEVLENLQRLKEAKEHNALRAKQAEFMSQMAKTSQEQFDLKDVIVSQGITHIQCTPSHAYVISDVLLDETINHQVATLCIGGEALPADLAQRLSNQTWRLLNMYGPTETTIWSSVSDVSQTGLHLAGPAANTQFYVMSEGQLAPKGAIGELYIGGAGVARGYFANQSLTNERFVAHPFAANSNAKVYCTGDLVRQLHNGQLQFIGRVDDQVKLRGFRIELGDIESHLQQLPQIQSAVVILADSQSHKARLVAYVCTADGQLGEEHTFIEHLQAYMRNVLPDYMQPSQYVVLDALPLTPNGKVNRKALPEPELSMQQQEMVPPESDTEIALIEIWAKLLQLEASSISVVANFFELGGHSLLLVKLGALIKQHFDVNLSVIQLFSYKHCREMSKMIELQKLKKTAEIQLQGSEQTEEVEI</sequence>
<dbReference type="InterPro" id="IPR020845">
    <property type="entry name" value="AMP-binding_CS"/>
</dbReference>
<dbReference type="GO" id="GO:0009366">
    <property type="term" value="C:enterobactin synthetase complex"/>
    <property type="evidence" value="ECO:0007669"/>
    <property type="project" value="TreeGrafter"/>
</dbReference>
<evidence type="ECO:0000313" key="6">
    <source>
        <dbReference type="Proteomes" id="UP001152467"/>
    </source>
</evidence>
<feature type="domain" description="Carrier" evidence="4">
    <location>
        <begin position="1410"/>
        <end position="1487"/>
    </location>
</feature>
<dbReference type="Gene3D" id="1.10.1200.10">
    <property type="entry name" value="ACP-like"/>
    <property type="match status" value="1"/>
</dbReference>
<dbReference type="PROSITE" id="PS00012">
    <property type="entry name" value="PHOSPHOPANTETHEINE"/>
    <property type="match status" value="1"/>
</dbReference>
<keyword evidence="5" id="KW-0436">Ligase</keyword>
<dbReference type="Pfam" id="PF00296">
    <property type="entry name" value="Bac_luciferase"/>
    <property type="match status" value="1"/>
</dbReference>
<dbReference type="Proteomes" id="UP001152467">
    <property type="component" value="Unassembled WGS sequence"/>
</dbReference>
<dbReference type="InterPro" id="IPR001242">
    <property type="entry name" value="Condensation_dom"/>
</dbReference>
<comment type="caution">
    <text evidence="5">The sequence shown here is derived from an EMBL/GenBank/DDBJ whole genome shotgun (WGS) entry which is preliminary data.</text>
</comment>
<dbReference type="InterPro" id="IPR041464">
    <property type="entry name" value="TubC_N"/>
</dbReference>
<dbReference type="RefSeq" id="WP_261626447.1">
    <property type="nucleotide sequence ID" value="NZ_CAMAPC010000007.1"/>
</dbReference>
<dbReference type="PANTHER" id="PTHR45527:SF1">
    <property type="entry name" value="FATTY ACID SYNTHASE"/>
    <property type="match status" value="1"/>
</dbReference>
<dbReference type="PROSITE" id="PS50075">
    <property type="entry name" value="CARRIER"/>
    <property type="match status" value="1"/>
</dbReference>
<evidence type="ECO:0000256" key="3">
    <source>
        <dbReference type="ARBA" id="ARBA00022553"/>
    </source>
</evidence>
<dbReference type="Pfam" id="PF13193">
    <property type="entry name" value="AMP-binding_C"/>
    <property type="match status" value="1"/>
</dbReference>
<dbReference type="NCBIfam" id="TIGR04020">
    <property type="entry name" value="seco_metab_LLM"/>
    <property type="match status" value="1"/>
</dbReference>
<dbReference type="GO" id="GO:0016705">
    <property type="term" value="F:oxidoreductase activity, acting on paired donors, with incorporation or reduction of molecular oxygen"/>
    <property type="evidence" value="ECO:0007669"/>
    <property type="project" value="InterPro"/>
</dbReference>
<dbReference type="EMBL" id="CAMAPC010000007">
    <property type="protein sequence ID" value="CAH9058833.1"/>
    <property type="molecule type" value="Genomic_DNA"/>
</dbReference>
<dbReference type="Pfam" id="PF18563">
    <property type="entry name" value="TubC_N"/>
    <property type="match status" value="1"/>
</dbReference>
<dbReference type="GO" id="GO:0005829">
    <property type="term" value="C:cytosol"/>
    <property type="evidence" value="ECO:0007669"/>
    <property type="project" value="TreeGrafter"/>
</dbReference>
<dbReference type="Pfam" id="PF00668">
    <property type="entry name" value="Condensation"/>
    <property type="match status" value="1"/>
</dbReference>
<dbReference type="SUPFAM" id="SSF56801">
    <property type="entry name" value="Acetyl-CoA synthetase-like"/>
    <property type="match status" value="2"/>
</dbReference>
<dbReference type="GO" id="GO:0047527">
    <property type="term" value="F:2,3-dihydroxybenzoate-serine ligase activity"/>
    <property type="evidence" value="ECO:0007669"/>
    <property type="project" value="TreeGrafter"/>
</dbReference>
<dbReference type="InterPro" id="IPR023213">
    <property type="entry name" value="CAT-like_dom_sf"/>
</dbReference>
<keyword evidence="6" id="KW-1185">Reference proteome</keyword>
<dbReference type="GO" id="GO:0009239">
    <property type="term" value="P:enterobactin biosynthetic process"/>
    <property type="evidence" value="ECO:0007669"/>
    <property type="project" value="TreeGrafter"/>
</dbReference>
<reference evidence="5" key="1">
    <citation type="submission" date="2022-07" db="EMBL/GenBank/DDBJ databases">
        <authorList>
            <person name="Criscuolo A."/>
        </authorList>
    </citation>
    <scope>NUCLEOTIDE SEQUENCE</scope>
    <source>
        <strain evidence="5">CIP111854</strain>
    </source>
</reference>
<dbReference type="Pfam" id="PF00501">
    <property type="entry name" value="AMP-binding"/>
    <property type="match status" value="2"/>
</dbReference>
<evidence type="ECO:0000256" key="2">
    <source>
        <dbReference type="ARBA" id="ARBA00022450"/>
    </source>
</evidence>
<dbReference type="Gene3D" id="3.30.300.30">
    <property type="match status" value="1"/>
</dbReference>
<evidence type="ECO:0000259" key="4">
    <source>
        <dbReference type="PROSITE" id="PS50075"/>
    </source>
</evidence>
<dbReference type="SUPFAM" id="SSF47336">
    <property type="entry name" value="ACP-like"/>
    <property type="match status" value="1"/>
</dbReference>
<dbReference type="CDD" id="cd19531">
    <property type="entry name" value="LCL_NRPS-like"/>
    <property type="match status" value="1"/>
</dbReference>
<dbReference type="PIRSF" id="PIRSF001617">
    <property type="entry name" value="Alpha-AR"/>
    <property type="match status" value="1"/>
</dbReference>
<dbReference type="EC" id="6.2.1.54" evidence="5"/>
<evidence type="ECO:0000313" key="5">
    <source>
        <dbReference type="EMBL" id="CAH9058833.1"/>
    </source>
</evidence>
<dbReference type="InterPro" id="IPR036736">
    <property type="entry name" value="ACP-like_sf"/>
</dbReference>